<dbReference type="Gene3D" id="3.30.420.10">
    <property type="entry name" value="Ribonuclease H-like superfamily/Ribonuclease H"/>
    <property type="match status" value="1"/>
</dbReference>
<gene>
    <name evidence="3" type="ORF">g.21348</name>
</gene>
<dbReference type="InterPro" id="IPR038717">
    <property type="entry name" value="Tc1-like_DDE_dom"/>
</dbReference>
<organism evidence="3">
    <name type="scientific">Cuerna arida</name>
    <dbReference type="NCBI Taxonomy" id="1464854"/>
    <lineage>
        <taxon>Eukaryota</taxon>
        <taxon>Metazoa</taxon>
        <taxon>Ecdysozoa</taxon>
        <taxon>Arthropoda</taxon>
        <taxon>Hexapoda</taxon>
        <taxon>Insecta</taxon>
        <taxon>Pterygota</taxon>
        <taxon>Neoptera</taxon>
        <taxon>Paraneoptera</taxon>
        <taxon>Hemiptera</taxon>
        <taxon>Auchenorrhyncha</taxon>
        <taxon>Membracoidea</taxon>
        <taxon>Cicadellidae</taxon>
        <taxon>Cicadellinae</taxon>
        <taxon>Proconiini</taxon>
        <taxon>Cuerna</taxon>
    </lineage>
</organism>
<dbReference type="InterPro" id="IPR036397">
    <property type="entry name" value="RNaseH_sf"/>
</dbReference>
<dbReference type="AlphaFoldDB" id="A0A1B6GZQ6"/>
<accession>A0A1B6GZQ6</accession>
<dbReference type="Pfam" id="PF16087">
    <property type="entry name" value="DUF4817"/>
    <property type="match status" value="1"/>
</dbReference>
<dbReference type="Pfam" id="PF13412">
    <property type="entry name" value="HTH_24"/>
    <property type="match status" value="1"/>
</dbReference>
<dbReference type="PANTHER" id="PTHR47326">
    <property type="entry name" value="TRANSPOSABLE ELEMENT TC3 TRANSPOSASE-LIKE PROTEIN"/>
    <property type="match status" value="1"/>
</dbReference>
<dbReference type="InterPro" id="IPR032135">
    <property type="entry name" value="DUF4817"/>
</dbReference>
<protein>
    <submittedName>
        <fullName evidence="3">Uncharacterized protein</fullName>
    </submittedName>
</protein>
<feature type="domain" description="Tc1-like transposase DDE" evidence="1">
    <location>
        <begin position="152"/>
        <end position="311"/>
    </location>
</feature>
<evidence type="ECO:0000259" key="2">
    <source>
        <dbReference type="Pfam" id="PF16087"/>
    </source>
</evidence>
<evidence type="ECO:0000259" key="1">
    <source>
        <dbReference type="Pfam" id="PF13358"/>
    </source>
</evidence>
<name>A0A1B6GZQ6_9HEMI</name>
<sequence length="354" mass="41075">MDFTSREYAEMHFVYGFCGENALAAQREYHAQYPDSRVPSDKVFTRLHQRLLERGTVHRQRNEVGPVLRDVGLDERVLDLVQENSEVSSRQLAREVGVSQSKVLGILHENNFHPYHFTKVQALEPNDFGPRVEFCRWLLNSDIKQYHFLRNILYTDESTFTRAGVFNTHNMHHWAEQNPRASRESSFQRRLHLNVWAGVIGNQLVGPHIFQGTLNSGVYLDFLQHTLPTLLDGLDMDHNQRDNIVFQQDGAPHFSNEVRQWLTDNYPTWIGRAGTVAWPARSPDLSPMDFFVWGTMKQEVYSTTVNSEEDLRNRIELAAQIVRNKLSLNVTVRAMRKRARACIRNGGRQFENNL</sequence>
<dbReference type="PANTHER" id="PTHR47326:SF1">
    <property type="entry name" value="HTH PSQ-TYPE DOMAIN-CONTAINING PROTEIN"/>
    <property type="match status" value="1"/>
</dbReference>
<dbReference type="EMBL" id="GECZ01001868">
    <property type="protein sequence ID" value="JAS67901.1"/>
    <property type="molecule type" value="Transcribed_RNA"/>
</dbReference>
<evidence type="ECO:0000313" key="3">
    <source>
        <dbReference type="EMBL" id="JAS67901.1"/>
    </source>
</evidence>
<dbReference type="Pfam" id="PF13358">
    <property type="entry name" value="DDE_3"/>
    <property type="match status" value="1"/>
</dbReference>
<dbReference type="GO" id="GO:0003676">
    <property type="term" value="F:nucleic acid binding"/>
    <property type="evidence" value="ECO:0007669"/>
    <property type="project" value="InterPro"/>
</dbReference>
<feature type="domain" description="DUF4817" evidence="2">
    <location>
        <begin position="4"/>
        <end position="57"/>
    </location>
</feature>
<proteinExistence type="predicted"/>
<reference evidence="3" key="1">
    <citation type="submission" date="2015-11" db="EMBL/GenBank/DDBJ databases">
        <title>De novo transcriptome assembly of four potential Pierce s Disease insect vectors from Arizona vineyards.</title>
        <authorList>
            <person name="Tassone E.E."/>
        </authorList>
    </citation>
    <scope>NUCLEOTIDE SEQUENCE</scope>
</reference>